<feature type="domain" description="Pherophorin" evidence="2">
    <location>
        <begin position="222"/>
        <end position="369"/>
    </location>
</feature>
<keyword evidence="1" id="KW-0732">Signal</keyword>
<gene>
    <name evidence="3" type="ORF">TSOC_000970</name>
</gene>
<evidence type="ECO:0000313" key="3">
    <source>
        <dbReference type="EMBL" id="PNH12103.1"/>
    </source>
</evidence>
<evidence type="ECO:0000256" key="1">
    <source>
        <dbReference type="SAM" id="SignalP"/>
    </source>
</evidence>
<comment type="caution">
    <text evidence="3">The sequence shown here is derived from an EMBL/GenBank/DDBJ whole genome shotgun (WGS) entry which is preliminary data.</text>
</comment>
<keyword evidence="4" id="KW-1185">Reference proteome</keyword>
<feature type="domain" description="Pherophorin" evidence="2">
    <location>
        <begin position="60"/>
        <end position="205"/>
    </location>
</feature>
<dbReference type="Proteomes" id="UP000236333">
    <property type="component" value="Unassembled WGS sequence"/>
</dbReference>
<dbReference type="Pfam" id="PF12499">
    <property type="entry name" value="DUF3707"/>
    <property type="match status" value="2"/>
</dbReference>
<dbReference type="OrthoDB" id="526423at2759"/>
<dbReference type="EMBL" id="PGGS01000015">
    <property type="protein sequence ID" value="PNH12103.1"/>
    <property type="molecule type" value="Genomic_DNA"/>
</dbReference>
<dbReference type="InterPro" id="IPR024616">
    <property type="entry name" value="Pherophorin"/>
</dbReference>
<sequence>MRTPTLLVGAALLLATALLCATPASAFDVESFFGLRGARTLQAVSSPPPPATTSPALVFPPLCNCDRRPRSSPFRMALDLATSGPETGLQRYCFRVDNVGGCDPRLKCCNGQQGVEKVEFDVVAGCKDSLRRVTVGGVQRSYEYNTKLNVLRITNLGLTPSSAPGTEVCLFLASTSACPGLAQLCNAGSGVCKYALFNKDRDCCPPRAPAVRAPPPPPRSEFPFCSCQRNSLGSRLFTTASENVTLVDGGLTRICFNVQLKDVCANPKSKCCEFELYKFEVEVDGVCSKSLAYTTVDGNRKAPFFQTNPVDVIKVTNINKPISSVAGTEVCLFLRPQCNSLQKLCAFHDGSCTIGLFNKPGASATNCCPLSTVGL</sequence>
<reference evidence="3 4" key="1">
    <citation type="journal article" date="2017" name="Mol. Biol. Evol.">
        <title>The 4-celled Tetrabaena socialis nuclear genome reveals the essential components for genetic control of cell number at the origin of multicellularity in the volvocine lineage.</title>
        <authorList>
            <person name="Featherston J."/>
            <person name="Arakaki Y."/>
            <person name="Hanschen E.R."/>
            <person name="Ferris P.J."/>
            <person name="Michod R.E."/>
            <person name="Olson B.J.S.C."/>
            <person name="Nozaki H."/>
            <person name="Durand P.M."/>
        </authorList>
    </citation>
    <scope>NUCLEOTIDE SEQUENCE [LARGE SCALE GENOMIC DNA]</scope>
    <source>
        <strain evidence="3 4">NIES-571</strain>
    </source>
</reference>
<accession>A0A2J8AHV6</accession>
<proteinExistence type="predicted"/>
<name>A0A2J8AHV6_9CHLO</name>
<organism evidence="3 4">
    <name type="scientific">Tetrabaena socialis</name>
    <dbReference type="NCBI Taxonomy" id="47790"/>
    <lineage>
        <taxon>Eukaryota</taxon>
        <taxon>Viridiplantae</taxon>
        <taxon>Chlorophyta</taxon>
        <taxon>core chlorophytes</taxon>
        <taxon>Chlorophyceae</taxon>
        <taxon>CS clade</taxon>
        <taxon>Chlamydomonadales</taxon>
        <taxon>Tetrabaenaceae</taxon>
        <taxon>Tetrabaena</taxon>
    </lineage>
</organism>
<evidence type="ECO:0000313" key="4">
    <source>
        <dbReference type="Proteomes" id="UP000236333"/>
    </source>
</evidence>
<dbReference type="AlphaFoldDB" id="A0A2J8AHV6"/>
<feature type="signal peptide" evidence="1">
    <location>
        <begin position="1"/>
        <end position="26"/>
    </location>
</feature>
<evidence type="ECO:0000259" key="2">
    <source>
        <dbReference type="Pfam" id="PF12499"/>
    </source>
</evidence>
<feature type="chain" id="PRO_5014418173" description="Pherophorin domain-containing protein" evidence="1">
    <location>
        <begin position="27"/>
        <end position="375"/>
    </location>
</feature>
<protein>
    <recommendedName>
        <fullName evidence="2">Pherophorin domain-containing protein</fullName>
    </recommendedName>
</protein>